<feature type="signal peptide" evidence="2">
    <location>
        <begin position="1"/>
        <end position="24"/>
    </location>
</feature>
<feature type="compositionally biased region" description="Basic and acidic residues" evidence="1">
    <location>
        <begin position="182"/>
        <end position="201"/>
    </location>
</feature>
<feature type="chain" id="PRO_5046071990" evidence="2">
    <location>
        <begin position="25"/>
        <end position="551"/>
    </location>
</feature>
<gene>
    <name evidence="3" type="ORF">Plec18167_006154</name>
</gene>
<reference evidence="3 4" key="1">
    <citation type="journal article" date="2024" name="IMA Fungus">
        <title>IMA Genome - F19 : A genome assembly and annotation guide to empower mycologists, including annotated draft genome sequences of Ceratocystis pirilliformis, Diaporthe australafricana, Fusarium ophioides, Paecilomyces lecythidis, and Sporothrix stenoceras.</title>
        <authorList>
            <person name="Aylward J."/>
            <person name="Wilson A.M."/>
            <person name="Visagie C.M."/>
            <person name="Spraker J."/>
            <person name="Barnes I."/>
            <person name="Buitendag C."/>
            <person name="Ceriani C."/>
            <person name="Del Mar Angel L."/>
            <person name="du Plessis D."/>
            <person name="Fuchs T."/>
            <person name="Gasser K."/>
            <person name="Kramer D."/>
            <person name="Li W."/>
            <person name="Munsamy K."/>
            <person name="Piso A."/>
            <person name="Price J.L."/>
            <person name="Sonnekus B."/>
            <person name="Thomas C."/>
            <person name="van der Nest A."/>
            <person name="van Dijk A."/>
            <person name="van Heerden A."/>
            <person name="van Vuuren N."/>
            <person name="Yilmaz N."/>
            <person name="Duong T.A."/>
            <person name="van der Merwe N.A."/>
            <person name="Wingfield M.J."/>
            <person name="Wingfield B.D."/>
        </authorList>
    </citation>
    <scope>NUCLEOTIDE SEQUENCE [LARGE SCALE GENOMIC DNA]</scope>
    <source>
        <strain evidence="3 4">CMW 18167</strain>
    </source>
</reference>
<dbReference type="EMBL" id="JAVDPF010000021">
    <property type="protein sequence ID" value="KAL1873637.1"/>
    <property type="molecule type" value="Genomic_DNA"/>
</dbReference>
<evidence type="ECO:0000256" key="1">
    <source>
        <dbReference type="SAM" id="MobiDB-lite"/>
    </source>
</evidence>
<keyword evidence="2" id="KW-0732">Signal</keyword>
<dbReference type="Proteomes" id="UP001583193">
    <property type="component" value="Unassembled WGS sequence"/>
</dbReference>
<evidence type="ECO:0000313" key="3">
    <source>
        <dbReference type="EMBL" id="KAL1873637.1"/>
    </source>
</evidence>
<evidence type="ECO:0000256" key="2">
    <source>
        <dbReference type="SAM" id="SignalP"/>
    </source>
</evidence>
<accession>A0ABR3XD60</accession>
<proteinExistence type="predicted"/>
<evidence type="ECO:0000313" key="4">
    <source>
        <dbReference type="Proteomes" id="UP001583193"/>
    </source>
</evidence>
<keyword evidence="4" id="KW-1185">Reference proteome</keyword>
<sequence>MFYMSLALVRQWFYLIFTILPALGPQGASNLMEEVRQKVPSIDDHHVWTVADRNQFFDRTDQFEESNRPSASEVSGLNTSLSGMNGVNTRHFDLIPVDIKKQADIEALGSIEEAITESENWGDYLESAVLDDDNNFVASSAEQREGSLGLSKDVAAIGEIGNPWSATSRLSSVSDCWQDQASQRDRQISLNRESGERDEPAKSNPTPEGFFPSTPKEISRCANNSENVFKKPCRGSLTPVKDVTRKATNKMALSTSLTSNQIATRQLLLALVEQQSPSKSRLNLDNIQYYGDRLISEGSAKILDDIDTWTLNRRQYQDILSLPSIDMFSPEATCVSYYSFLTEQLGKDTGCTSVARRVARVIFYLSFERLVMELEERDRSSELEKSRAGRPTSTVARDLILERFYPDNYKDASTDKQVLRNKLSGEIRYGQRWWRYASVVGLDVLLTCPQDIALTMNNHSRLDDPSLDVFINYVANAYPGALVFFRLFAPVTQRLLLTDGLPFSSAMDHIRGSLGQIPVDLSAQCSAEKWQWIDTRSVAARAVAEFWWHQN</sequence>
<organism evidence="3 4">
    <name type="scientific">Paecilomyces lecythidis</name>
    <dbReference type="NCBI Taxonomy" id="3004212"/>
    <lineage>
        <taxon>Eukaryota</taxon>
        <taxon>Fungi</taxon>
        <taxon>Dikarya</taxon>
        <taxon>Ascomycota</taxon>
        <taxon>Pezizomycotina</taxon>
        <taxon>Eurotiomycetes</taxon>
        <taxon>Eurotiomycetidae</taxon>
        <taxon>Eurotiales</taxon>
        <taxon>Thermoascaceae</taxon>
        <taxon>Paecilomyces</taxon>
    </lineage>
</organism>
<comment type="caution">
    <text evidence="3">The sequence shown here is derived from an EMBL/GenBank/DDBJ whole genome shotgun (WGS) entry which is preliminary data.</text>
</comment>
<protein>
    <submittedName>
        <fullName evidence="3">Uncharacterized protein</fullName>
    </submittedName>
</protein>
<name>A0ABR3XD60_9EURO</name>
<feature type="region of interest" description="Disordered" evidence="1">
    <location>
        <begin position="178"/>
        <end position="217"/>
    </location>
</feature>